<sequence length="211" mass="23776">MRQTKRRTSRAAPDRGPGFQRAGFSLAGFSLAGFSLAVPMAYVCATSTNTILDPRRMPSFTTTRTVGYTPEQMFALVADVERYPEFLPLCTGLRVLRRETDDEGREVLVARMSVGYKNITEDFATRVALDPARNRIVVEYVDGPFSHLTNRWTFAPAGSGCEVQFFITYEFRSRLLAGLMGKMFERAFQKFAEAFEERARTIYGPQPAVQP</sequence>
<name>A0A4R2GNQ6_9HYPH</name>
<dbReference type="InterPro" id="IPR005031">
    <property type="entry name" value="COQ10_START"/>
</dbReference>
<dbReference type="SUPFAM" id="SSF55961">
    <property type="entry name" value="Bet v1-like"/>
    <property type="match status" value="1"/>
</dbReference>
<dbReference type="CDD" id="cd07813">
    <property type="entry name" value="COQ10p_like"/>
    <property type="match status" value="1"/>
</dbReference>
<evidence type="ECO:0000259" key="3">
    <source>
        <dbReference type="Pfam" id="PF03364"/>
    </source>
</evidence>
<dbReference type="Pfam" id="PF03364">
    <property type="entry name" value="Polyketide_cyc"/>
    <property type="match status" value="1"/>
</dbReference>
<keyword evidence="5" id="KW-1185">Reference proteome</keyword>
<dbReference type="Gene3D" id="3.30.530.20">
    <property type="match status" value="1"/>
</dbReference>
<feature type="domain" description="Coenzyme Q-binding protein COQ10 START" evidence="3">
    <location>
        <begin position="66"/>
        <end position="196"/>
    </location>
</feature>
<reference evidence="4 5" key="1">
    <citation type="submission" date="2019-03" db="EMBL/GenBank/DDBJ databases">
        <title>Genomic Encyclopedia of Type Strains, Phase IV (KMG-IV): sequencing the most valuable type-strain genomes for metagenomic binning, comparative biology and taxonomic classification.</title>
        <authorList>
            <person name="Goeker M."/>
        </authorList>
    </citation>
    <scope>NUCLEOTIDE SEQUENCE [LARGE SCALE GENOMIC DNA]</scope>
    <source>
        <strain evidence="4 5">DSM 22958</strain>
    </source>
</reference>
<keyword evidence="2" id="KW-1133">Transmembrane helix</keyword>
<dbReference type="PANTHER" id="PTHR12901">
    <property type="entry name" value="SPERM PROTEIN HOMOLOG"/>
    <property type="match status" value="1"/>
</dbReference>
<feature type="transmembrane region" description="Helical" evidence="2">
    <location>
        <begin position="21"/>
        <end position="42"/>
    </location>
</feature>
<protein>
    <submittedName>
        <fullName evidence="4">Coenzyme Q-binding protein COQ10</fullName>
    </submittedName>
</protein>
<comment type="caution">
    <text evidence="4">The sequence shown here is derived from an EMBL/GenBank/DDBJ whole genome shotgun (WGS) entry which is preliminary data.</text>
</comment>
<dbReference type="GO" id="GO:0045333">
    <property type="term" value="P:cellular respiration"/>
    <property type="evidence" value="ECO:0007669"/>
    <property type="project" value="InterPro"/>
</dbReference>
<keyword evidence="2" id="KW-0472">Membrane</keyword>
<proteinExistence type="inferred from homology"/>
<dbReference type="InterPro" id="IPR044996">
    <property type="entry name" value="COQ10-like"/>
</dbReference>
<dbReference type="PANTHER" id="PTHR12901:SF10">
    <property type="entry name" value="COENZYME Q-BINDING PROTEIN COQ10, MITOCHONDRIAL"/>
    <property type="match status" value="1"/>
</dbReference>
<dbReference type="GO" id="GO:0048039">
    <property type="term" value="F:ubiquinone binding"/>
    <property type="evidence" value="ECO:0007669"/>
    <property type="project" value="InterPro"/>
</dbReference>
<evidence type="ECO:0000256" key="1">
    <source>
        <dbReference type="ARBA" id="ARBA00008918"/>
    </source>
</evidence>
<comment type="similarity">
    <text evidence="1">Belongs to the ribosome association toxin RatA family.</text>
</comment>
<evidence type="ECO:0000256" key="2">
    <source>
        <dbReference type="SAM" id="Phobius"/>
    </source>
</evidence>
<dbReference type="AlphaFoldDB" id="A0A4R2GNQ6"/>
<dbReference type="Proteomes" id="UP000294881">
    <property type="component" value="Unassembled WGS sequence"/>
</dbReference>
<evidence type="ECO:0000313" key="5">
    <source>
        <dbReference type="Proteomes" id="UP000294881"/>
    </source>
</evidence>
<organism evidence="4 5">
    <name type="scientific">Camelimonas lactis</name>
    <dbReference type="NCBI Taxonomy" id="659006"/>
    <lineage>
        <taxon>Bacteria</taxon>
        <taxon>Pseudomonadati</taxon>
        <taxon>Pseudomonadota</taxon>
        <taxon>Alphaproteobacteria</taxon>
        <taxon>Hyphomicrobiales</taxon>
        <taxon>Chelatococcaceae</taxon>
        <taxon>Camelimonas</taxon>
    </lineage>
</organism>
<accession>A0A4R2GNQ6</accession>
<gene>
    <name evidence="4" type="ORF">EV666_11432</name>
</gene>
<dbReference type="InterPro" id="IPR023393">
    <property type="entry name" value="START-like_dom_sf"/>
</dbReference>
<keyword evidence="2" id="KW-0812">Transmembrane</keyword>
<dbReference type="EMBL" id="SLWL01000014">
    <property type="protein sequence ID" value="TCO10329.1"/>
    <property type="molecule type" value="Genomic_DNA"/>
</dbReference>
<evidence type="ECO:0000313" key="4">
    <source>
        <dbReference type="EMBL" id="TCO10329.1"/>
    </source>
</evidence>